<protein>
    <submittedName>
        <fullName evidence="1">Proteic killer suppression protein</fullName>
    </submittedName>
</protein>
<dbReference type="Proteomes" id="UP001549162">
    <property type="component" value="Unassembled WGS sequence"/>
</dbReference>
<reference evidence="1 2" key="1">
    <citation type="submission" date="2024-06" db="EMBL/GenBank/DDBJ databases">
        <title>Genomic Encyclopedia of Type Strains, Phase IV (KMG-IV): sequencing the most valuable type-strain genomes for metagenomic binning, comparative biology and taxonomic classification.</title>
        <authorList>
            <person name="Goeker M."/>
        </authorList>
    </citation>
    <scope>NUCLEOTIDE SEQUENCE [LARGE SCALE GENOMIC DNA]</scope>
    <source>
        <strain evidence="1 2">DSM 21460</strain>
    </source>
</reference>
<proteinExistence type="predicted"/>
<gene>
    <name evidence="1" type="ORF">ABID14_000229</name>
</gene>
<dbReference type="InterPro" id="IPR035093">
    <property type="entry name" value="RelE/ParE_toxin_dom_sf"/>
</dbReference>
<evidence type="ECO:0000313" key="1">
    <source>
        <dbReference type="EMBL" id="MET3616609.1"/>
    </source>
</evidence>
<organism evidence="1 2">
    <name type="scientific">Peptoniphilus olsenii</name>
    <dbReference type="NCBI Taxonomy" id="411570"/>
    <lineage>
        <taxon>Bacteria</taxon>
        <taxon>Bacillati</taxon>
        <taxon>Bacillota</taxon>
        <taxon>Tissierellia</taxon>
        <taxon>Tissierellales</taxon>
        <taxon>Peptoniphilaceae</taxon>
        <taxon>Peptoniphilus</taxon>
    </lineage>
</organism>
<name>A0ABV2JA05_9FIRM</name>
<dbReference type="SUPFAM" id="SSF143011">
    <property type="entry name" value="RelE-like"/>
    <property type="match status" value="1"/>
</dbReference>
<dbReference type="RefSeq" id="WP_354366615.1">
    <property type="nucleotide sequence ID" value="NZ_JBEPMA010000001.1"/>
</dbReference>
<dbReference type="EMBL" id="JBEPMA010000001">
    <property type="protein sequence ID" value="MET3616609.1"/>
    <property type="molecule type" value="Genomic_DNA"/>
</dbReference>
<evidence type="ECO:0000313" key="2">
    <source>
        <dbReference type="Proteomes" id="UP001549162"/>
    </source>
</evidence>
<comment type="caution">
    <text evidence="1">The sequence shown here is derived from an EMBL/GenBank/DDBJ whole genome shotgun (WGS) entry which is preliminary data.</text>
</comment>
<keyword evidence="2" id="KW-1185">Reference proteome</keyword>
<dbReference type="Gene3D" id="3.30.2310.20">
    <property type="entry name" value="RelE-like"/>
    <property type="match status" value="1"/>
</dbReference>
<sequence>MQISYDNNKIKKLCTDYKFAKKNYIEKIAKKLYQAINFIENAENLKSVMEYRPFYFHDLKGDRSGQYAIDIGSRKDGYRLIILLEKPKDEVFNNAINITEVIFKEMGKHYE</sequence>
<accession>A0ABV2JA05</accession>